<dbReference type="PANTHER" id="PTHR10857:SF106">
    <property type="entry name" value="C2 DOMAIN-CONTAINING PROTEIN"/>
    <property type="match status" value="1"/>
</dbReference>
<evidence type="ECO:0000313" key="3">
    <source>
        <dbReference type="WBParaSite" id="maker-unitig_12852-snap-gene-0.2-mRNA-1"/>
    </source>
</evidence>
<dbReference type="GO" id="GO:0005544">
    <property type="term" value="F:calcium-dependent phospholipid binding"/>
    <property type="evidence" value="ECO:0007669"/>
    <property type="project" value="InterPro"/>
</dbReference>
<keyword evidence="2" id="KW-1185">Reference proteome</keyword>
<evidence type="ECO:0000313" key="2">
    <source>
        <dbReference type="Proteomes" id="UP000095280"/>
    </source>
</evidence>
<dbReference type="InterPro" id="IPR045052">
    <property type="entry name" value="Copine"/>
</dbReference>
<dbReference type="PANTHER" id="PTHR10857">
    <property type="entry name" value="COPINE"/>
    <property type="match status" value="1"/>
</dbReference>
<feature type="domain" description="C2" evidence="1">
    <location>
        <begin position="362"/>
        <end position="384"/>
    </location>
</feature>
<proteinExistence type="predicted"/>
<accession>A0A1I8F1R3</accession>
<dbReference type="InterPro" id="IPR000008">
    <property type="entry name" value="C2_dom"/>
</dbReference>
<name>A0A1I8F1R3_9PLAT</name>
<dbReference type="Pfam" id="PF00168">
    <property type="entry name" value="C2"/>
    <property type="match status" value="1"/>
</dbReference>
<dbReference type="Proteomes" id="UP000095280">
    <property type="component" value="Unplaced"/>
</dbReference>
<reference evidence="3" key="1">
    <citation type="submission" date="2016-11" db="UniProtKB">
        <authorList>
            <consortium name="WormBaseParasite"/>
        </authorList>
    </citation>
    <scope>IDENTIFICATION</scope>
</reference>
<evidence type="ECO:0000259" key="1">
    <source>
        <dbReference type="Pfam" id="PF00168"/>
    </source>
</evidence>
<protein>
    <submittedName>
        <fullName evidence="3">C2 domain-containing protein</fullName>
    </submittedName>
</protein>
<organism evidence="2 3">
    <name type="scientific">Macrostomum lignano</name>
    <dbReference type="NCBI Taxonomy" id="282301"/>
    <lineage>
        <taxon>Eukaryota</taxon>
        <taxon>Metazoa</taxon>
        <taxon>Spiralia</taxon>
        <taxon>Lophotrochozoa</taxon>
        <taxon>Platyhelminthes</taxon>
        <taxon>Rhabditophora</taxon>
        <taxon>Macrostomorpha</taxon>
        <taxon>Macrostomida</taxon>
        <taxon>Macrostomidae</taxon>
        <taxon>Macrostomum</taxon>
    </lineage>
</organism>
<dbReference type="WBParaSite" id="maker-unitig_12852-snap-gene-0.2-mRNA-1">
    <property type="protein sequence ID" value="maker-unitig_12852-snap-gene-0.2-mRNA-1"/>
    <property type="gene ID" value="maker-unitig_12852-snap-gene-0.2"/>
</dbReference>
<dbReference type="GO" id="GO:0005886">
    <property type="term" value="C:plasma membrane"/>
    <property type="evidence" value="ECO:0007669"/>
    <property type="project" value="TreeGrafter"/>
</dbReference>
<dbReference type="AlphaFoldDB" id="A0A1I8F1R3"/>
<dbReference type="GO" id="GO:0071277">
    <property type="term" value="P:cellular response to calcium ion"/>
    <property type="evidence" value="ECO:0007669"/>
    <property type="project" value="TreeGrafter"/>
</dbReference>
<sequence length="434" mass="48122">DLPCTGVFAVISLLGSSFVTERSRSVRSELPVVAPIDQLPRLLDPRPHQAEHCRSDRWPARRLHSEPPPHASFKCSRLQAGPVAEGGWAGEAEQMMRQPCGFLSRGERCTEAPLAAAQSGPLEFLRIRVRTPGGPANFTHGCRLPASLWDRGSPAAFVFGLLQHLRRFRGPLSCCASPRTRRRPNPFQSVATETVSDTVSPMFGVCLISGYRFEERQTIQVEVFAEVESASPEAASSSSPPEFEADLNLRFQPPQELSWPTATRRHLLEFMNSSSPRHFSQRQLIGSCSVSLGHVIHCGGRVTCQLGCSSADGEATCSSKLGWDFPHSSLLFPFRIWRQPRASISVKVEEYEGNKETLQLALRGRGLDKKDLFGKSDPYVLLQRRSDKGSEFIGEFSTTVDDLLAGQNSELQFDISVKTSPLEYQPSFLDYLFS</sequence>